<feature type="chain" id="PRO_5041664281" description="Desiccation-related protein PCC13-62" evidence="1">
    <location>
        <begin position="27"/>
        <end position="293"/>
    </location>
</feature>
<dbReference type="EMBL" id="OY731400">
    <property type="protein sequence ID" value="CAJ1940782.1"/>
    <property type="molecule type" value="Genomic_DNA"/>
</dbReference>
<dbReference type="Pfam" id="PF13668">
    <property type="entry name" value="Ferritin_2"/>
    <property type="match status" value="1"/>
</dbReference>
<gene>
    <name evidence="2" type="ORF">AYBTSS11_LOCUS9904</name>
</gene>
<feature type="signal peptide" evidence="1">
    <location>
        <begin position="1"/>
        <end position="26"/>
    </location>
</feature>
<dbReference type="PANTHER" id="PTHR31694:SF12">
    <property type="entry name" value="DESICCATION-LIKE PROTEIN"/>
    <property type="match status" value="1"/>
</dbReference>
<keyword evidence="1" id="KW-0732">Signal</keyword>
<evidence type="ECO:0008006" key="4">
    <source>
        <dbReference type="Google" id="ProtNLM"/>
    </source>
</evidence>
<dbReference type="Proteomes" id="UP001189624">
    <property type="component" value="Chromosome 3"/>
</dbReference>
<name>A0AA86SAY6_9FABA</name>
<sequence>MALRTVSTAVFLTSIVLALYMQRASSSEVNVSQTQPPISDQYLLEFVLNLEYLSAEFFSCGANGRGLDATAPQLTKGGPPPVGGRKANLNPFFQDIFSQFTLIKIGHLRAINGVVKGFPIPLLNISKELFGKIVDDALGQTLRPSFDPYANSLNYLLGAYIISDLAPPGYVGITPQLQNVAVIRAYLYERRNYPVQPYGVNVSELTDRISELANRLGKEGTKSEGIVVPLSQGAEGRIEGNVIGADNDSLAYGKMPGELLRIVYGTSDEHVPGDFYPKGANGRIARSFLSRGT</sequence>
<dbReference type="InterPro" id="IPR052965">
    <property type="entry name" value="Pigment-catalase-like"/>
</dbReference>
<dbReference type="Gramene" id="rna-AYBTSS11_LOCUS9904">
    <property type="protein sequence ID" value="CAJ1940782.1"/>
    <property type="gene ID" value="gene-AYBTSS11_LOCUS9904"/>
</dbReference>
<organism evidence="2 3">
    <name type="scientific">Sphenostylis stenocarpa</name>
    <dbReference type="NCBI Taxonomy" id="92480"/>
    <lineage>
        <taxon>Eukaryota</taxon>
        <taxon>Viridiplantae</taxon>
        <taxon>Streptophyta</taxon>
        <taxon>Embryophyta</taxon>
        <taxon>Tracheophyta</taxon>
        <taxon>Spermatophyta</taxon>
        <taxon>Magnoliopsida</taxon>
        <taxon>eudicotyledons</taxon>
        <taxon>Gunneridae</taxon>
        <taxon>Pentapetalae</taxon>
        <taxon>rosids</taxon>
        <taxon>fabids</taxon>
        <taxon>Fabales</taxon>
        <taxon>Fabaceae</taxon>
        <taxon>Papilionoideae</taxon>
        <taxon>50 kb inversion clade</taxon>
        <taxon>NPAAA clade</taxon>
        <taxon>indigoferoid/millettioid clade</taxon>
        <taxon>Phaseoleae</taxon>
        <taxon>Sphenostylis</taxon>
    </lineage>
</organism>
<dbReference type="PANTHER" id="PTHR31694">
    <property type="entry name" value="DESICCATION-LIKE PROTEIN"/>
    <property type="match status" value="1"/>
</dbReference>
<proteinExistence type="predicted"/>
<dbReference type="AlphaFoldDB" id="A0AA86SAY6"/>
<evidence type="ECO:0000313" key="2">
    <source>
        <dbReference type="EMBL" id="CAJ1940782.1"/>
    </source>
</evidence>
<evidence type="ECO:0000313" key="3">
    <source>
        <dbReference type="Proteomes" id="UP001189624"/>
    </source>
</evidence>
<keyword evidence="3" id="KW-1185">Reference proteome</keyword>
<protein>
    <recommendedName>
        <fullName evidence="4">Desiccation-related protein PCC13-62</fullName>
    </recommendedName>
</protein>
<evidence type="ECO:0000256" key="1">
    <source>
        <dbReference type="SAM" id="SignalP"/>
    </source>
</evidence>
<accession>A0AA86SAY6</accession>
<reference evidence="2" key="1">
    <citation type="submission" date="2023-10" db="EMBL/GenBank/DDBJ databases">
        <authorList>
            <person name="Domelevo Entfellner J.-B."/>
        </authorList>
    </citation>
    <scope>NUCLEOTIDE SEQUENCE</scope>
</reference>